<reference evidence="1 2" key="1">
    <citation type="submission" date="2020-10" db="EMBL/GenBank/DDBJ databases">
        <title>Connecting structure to function with the recovery of over 1000 high-quality activated sludge metagenome-assembled genomes encoding full-length rRNA genes using long-read sequencing.</title>
        <authorList>
            <person name="Singleton C.M."/>
            <person name="Petriglieri F."/>
            <person name="Kristensen J.M."/>
            <person name="Kirkegaard R.H."/>
            <person name="Michaelsen T.Y."/>
            <person name="Andersen M.H."/>
            <person name="Karst S.M."/>
            <person name="Dueholm M.S."/>
            <person name="Nielsen P.H."/>
            <person name="Albertsen M."/>
        </authorList>
    </citation>
    <scope>NUCLEOTIDE SEQUENCE [LARGE SCALE GENOMIC DNA]</scope>
    <source>
        <strain evidence="1">OdNE_18-Q3-R46-58_MAXAC.008</strain>
    </source>
</reference>
<evidence type="ECO:0000313" key="2">
    <source>
        <dbReference type="Proteomes" id="UP000709959"/>
    </source>
</evidence>
<comment type="caution">
    <text evidence="1">The sequence shown here is derived from an EMBL/GenBank/DDBJ whole genome shotgun (WGS) entry which is preliminary data.</text>
</comment>
<accession>A0A936K6T1</accession>
<proteinExistence type="predicted"/>
<dbReference type="EMBL" id="JADKCH010000035">
    <property type="protein sequence ID" value="MBK8574083.1"/>
    <property type="molecule type" value="Genomic_DNA"/>
</dbReference>
<dbReference type="Proteomes" id="UP000709959">
    <property type="component" value="Unassembled WGS sequence"/>
</dbReference>
<dbReference type="Pfam" id="PF05402">
    <property type="entry name" value="PqqD"/>
    <property type="match status" value="1"/>
</dbReference>
<protein>
    <submittedName>
        <fullName evidence="1">PqqD family protein</fullName>
    </submittedName>
</protein>
<gene>
    <name evidence="1" type="ORF">IPN91_16010</name>
</gene>
<organism evidence="1 2">
    <name type="scientific">Candidatus Geothrix odensensis</name>
    <dbReference type="NCBI Taxonomy" id="2954440"/>
    <lineage>
        <taxon>Bacteria</taxon>
        <taxon>Pseudomonadati</taxon>
        <taxon>Acidobacteriota</taxon>
        <taxon>Holophagae</taxon>
        <taxon>Holophagales</taxon>
        <taxon>Holophagaceae</taxon>
        <taxon>Geothrix</taxon>
    </lineage>
</organism>
<dbReference type="InterPro" id="IPR008792">
    <property type="entry name" value="PQQD"/>
</dbReference>
<evidence type="ECO:0000313" key="1">
    <source>
        <dbReference type="EMBL" id="MBK8574083.1"/>
    </source>
</evidence>
<dbReference type="Gene3D" id="1.10.10.1150">
    <property type="entry name" value="Coenzyme PQQ synthesis protein D (PqqD)"/>
    <property type="match status" value="1"/>
</dbReference>
<dbReference type="AlphaFoldDB" id="A0A936K6T1"/>
<sequence>MNTFPDDAFLAAIPLQVLSSEPGEGGIVVLIRPKILSRRWVWLLRMMKKPNYRVKLDARGTAVWQACDGNRSVAQVADVVAFTFPGEPDTTLRTALFIQELFRGRFLTLLDGRNPSKRG</sequence>
<name>A0A936K6T1_9BACT</name>
<dbReference type="InterPro" id="IPR041881">
    <property type="entry name" value="PqqD_sf"/>
</dbReference>